<evidence type="ECO:0000256" key="2">
    <source>
        <dbReference type="ARBA" id="ARBA00022448"/>
    </source>
</evidence>
<feature type="transmembrane region" description="Helical" evidence="8">
    <location>
        <begin position="45"/>
        <end position="64"/>
    </location>
</feature>
<dbReference type="Gene3D" id="1.20.1720.10">
    <property type="entry name" value="Multidrug resistance protein D"/>
    <property type="match status" value="1"/>
</dbReference>
<evidence type="ECO:0000313" key="11">
    <source>
        <dbReference type="Proteomes" id="UP000030643"/>
    </source>
</evidence>
<dbReference type="InterPro" id="IPR011701">
    <property type="entry name" value="MFS"/>
</dbReference>
<evidence type="ECO:0000256" key="5">
    <source>
        <dbReference type="ARBA" id="ARBA00022989"/>
    </source>
</evidence>
<name>A0A069CSQ3_WEIOS</name>
<reference evidence="11" key="1">
    <citation type="journal article" date="2014" name="Genome Announc.">
        <title>Draft genome sequence of Weissella oryzae SG25T, isolated from fermented rice grains.</title>
        <authorList>
            <person name="Tanizawa Y."/>
            <person name="Fujisawa T."/>
            <person name="Mochizuki T."/>
            <person name="Kaminuma E."/>
            <person name="Suzuki Y."/>
            <person name="Nakamura Y."/>
            <person name="Tohno M."/>
        </authorList>
    </citation>
    <scope>NUCLEOTIDE SEQUENCE [LARGE SCALE GENOMIC DNA]</scope>
    <source>
        <strain evidence="11">DSM 25784 / JCM 18191 / LMG 30913 / SG25</strain>
    </source>
</reference>
<feature type="region of interest" description="Disordered" evidence="7">
    <location>
        <begin position="173"/>
        <end position="218"/>
    </location>
</feature>
<dbReference type="Proteomes" id="UP000030643">
    <property type="component" value="Unassembled WGS sequence"/>
</dbReference>
<comment type="subcellular location">
    <subcellularLocation>
        <location evidence="1">Cell membrane</location>
        <topology evidence="1">Multi-pass membrane protein</topology>
    </subcellularLocation>
</comment>
<keyword evidence="4 8" id="KW-0812">Transmembrane</keyword>
<keyword evidence="3" id="KW-1003">Cell membrane</keyword>
<evidence type="ECO:0000259" key="9">
    <source>
        <dbReference type="PROSITE" id="PS50850"/>
    </source>
</evidence>
<dbReference type="SUPFAM" id="SSF103473">
    <property type="entry name" value="MFS general substrate transporter"/>
    <property type="match status" value="1"/>
</dbReference>
<evidence type="ECO:0000256" key="3">
    <source>
        <dbReference type="ARBA" id="ARBA00022475"/>
    </source>
</evidence>
<evidence type="ECO:0000256" key="4">
    <source>
        <dbReference type="ARBA" id="ARBA00022692"/>
    </source>
</evidence>
<dbReference type="Pfam" id="PF07690">
    <property type="entry name" value="MFS_1"/>
    <property type="match status" value="1"/>
</dbReference>
<evidence type="ECO:0000256" key="8">
    <source>
        <dbReference type="SAM" id="Phobius"/>
    </source>
</evidence>
<keyword evidence="5 8" id="KW-1133">Transmembrane helix</keyword>
<evidence type="ECO:0000256" key="1">
    <source>
        <dbReference type="ARBA" id="ARBA00004651"/>
    </source>
</evidence>
<dbReference type="AlphaFoldDB" id="A0A069CSQ3"/>
<sequence>MINKQKFGVTLFIILFSYFLILMDNSIIFTSTVKIANDLNMSQAILAWVSNAYTITFGGFLLLAGRLGDLIGRKKIFITGLLIFGMASLFVGLSNSAVMIIVARAIQGIGSAIIAPTSLALLMDNYTGEMRSRAIAYYGATAGIGSSFGLLLGGWLKSGISGDEYRIELGTLPDVESESESDSNSILASEFHSDSASESSSDNDSISDSNNDWSNFPHNDSLPDTGMLNNESVQMLGELFLLLVLLGIKRRK</sequence>
<dbReference type="EMBL" id="DF820488">
    <property type="protein sequence ID" value="GAK30825.1"/>
    <property type="molecule type" value="Genomic_DNA"/>
</dbReference>
<feature type="transmembrane region" description="Helical" evidence="8">
    <location>
        <begin position="135"/>
        <end position="156"/>
    </location>
</feature>
<keyword evidence="11" id="KW-1185">Reference proteome</keyword>
<feature type="compositionally biased region" description="Low complexity" evidence="7">
    <location>
        <begin position="182"/>
        <end position="215"/>
    </location>
</feature>
<keyword evidence="6 8" id="KW-0472">Membrane</keyword>
<dbReference type="InterPro" id="IPR036259">
    <property type="entry name" value="MFS_trans_sf"/>
</dbReference>
<feature type="domain" description="Major facilitator superfamily (MFS) profile" evidence="9">
    <location>
        <begin position="10"/>
        <end position="252"/>
    </location>
</feature>
<dbReference type="GO" id="GO:0022857">
    <property type="term" value="F:transmembrane transporter activity"/>
    <property type="evidence" value="ECO:0007669"/>
    <property type="project" value="InterPro"/>
</dbReference>
<dbReference type="InterPro" id="IPR020846">
    <property type="entry name" value="MFS_dom"/>
</dbReference>
<evidence type="ECO:0000313" key="10">
    <source>
        <dbReference type="EMBL" id="GAK30825.1"/>
    </source>
</evidence>
<dbReference type="eggNOG" id="COG0477">
    <property type="taxonomic scope" value="Bacteria"/>
</dbReference>
<evidence type="ECO:0000256" key="7">
    <source>
        <dbReference type="SAM" id="MobiDB-lite"/>
    </source>
</evidence>
<feature type="transmembrane region" description="Helical" evidence="8">
    <location>
        <begin position="7"/>
        <end position="33"/>
    </location>
</feature>
<keyword evidence="2" id="KW-0813">Transport</keyword>
<dbReference type="PANTHER" id="PTHR42718">
    <property type="entry name" value="MAJOR FACILITATOR SUPERFAMILY MULTIDRUG TRANSPORTER MFSC"/>
    <property type="match status" value="1"/>
</dbReference>
<protein>
    <submittedName>
        <fullName evidence="10">Copper resistance protein</fullName>
    </submittedName>
</protein>
<organism evidence="10 11">
    <name type="scientific">Weissella oryzae (strain DSM 25784 / JCM 18191 / LMG 30913 / SG25)</name>
    <dbReference type="NCBI Taxonomy" id="1329250"/>
    <lineage>
        <taxon>Bacteria</taxon>
        <taxon>Bacillati</taxon>
        <taxon>Bacillota</taxon>
        <taxon>Bacilli</taxon>
        <taxon>Lactobacillales</taxon>
        <taxon>Lactobacillaceae</taxon>
        <taxon>Weissella</taxon>
    </lineage>
</organism>
<feature type="transmembrane region" description="Helical" evidence="8">
    <location>
        <begin position="232"/>
        <end position="248"/>
    </location>
</feature>
<feature type="transmembrane region" description="Helical" evidence="8">
    <location>
        <begin position="99"/>
        <end position="123"/>
    </location>
</feature>
<dbReference type="STRING" id="1329250.WOSG25_050970"/>
<accession>A0A069CSQ3</accession>
<gene>
    <name evidence="10" type="ORF">WOSG25_050970</name>
</gene>
<dbReference type="GO" id="GO:0005886">
    <property type="term" value="C:plasma membrane"/>
    <property type="evidence" value="ECO:0007669"/>
    <property type="project" value="UniProtKB-SubCell"/>
</dbReference>
<dbReference type="RefSeq" id="WP_082816177.1">
    <property type="nucleotide sequence ID" value="NZ_DF820488.1"/>
</dbReference>
<feature type="transmembrane region" description="Helical" evidence="8">
    <location>
        <begin position="76"/>
        <end position="93"/>
    </location>
</feature>
<dbReference type="CDD" id="cd17321">
    <property type="entry name" value="MFS_MMR_MDR_like"/>
    <property type="match status" value="1"/>
</dbReference>
<evidence type="ECO:0000256" key="6">
    <source>
        <dbReference type="ARBA" id="ARBA00023136"/>
    </source>
</evidence>
<dbReference type="PANTHER" id="PTHR42718:SF46">
    <property type="entry name" value="BLR6921 PROTEIN"/>
    <property type="match status" value="1"/>
</dbReference>
<dbReference type="PROSITE" id="PS50850">
    <property type="entry name" value="MFS"/>
    <property type="match status" value="1"/>
</dbReference>
<proteinExistence type="predicted"/>